<dbReference type="EMBL" id="KV424033">
    <property type="protein sequence ID" value="KZT53599.1"/>
    <property type="molecule type" value="Genomic_DNA"/>
</dbReference>
<dbReference type="OrthoDB" id="613763at2759"/>
<dbReference type="InParanoid" id="A0A165DV26"/>
<evidence type="ECO:0000313" key="3">
    <source>
        <dbReference type="Proteomes" id="UP000076842"/>
    </source>
</evidence>
<evidence type="ECO:0000256" key="1">
    <source>
        <dbReference type="SAM" id="MobiDB-lite"/>
    </source>
</evidence>
<accession>A0A165DV26</accession>
<dbReference type="Proteomes" id="UP000076842">
    <property type="component" value="Unassembled WGS sequence"/>
</dbReference>
<proteinExistence type="predicted"/>
<reference evidence="2 3" key="1">
    <citation type="journal article" date="2016" name="Mol. Biol. Evol.">
        <title>Comparative Genomics of Early-Diverging Mushroom-Forming Fungi Provides Insights into the Origins of Lignocellulose Decay Capabilities.</title>
        <authorList>
            <person name="Nagy L.G."/>
            <person name="Riley R."/>
            <person name="Tritt A."/>
            <person name="Adam C."/>
            <person name="Daum C."/>
            <person name="Floudas D."/>
            <person name="Sun H."/>
            <person name="Yadav J.S."/>
            <person name="Pangilinan J."/>
            <person name="Larsson K.H."/>
            <person name="Matsuura K."/>
            <person name="Barry K."/>
            <person name="Labutti K."/>
            <person name="Kuo R."/>
            <person name="Ohm R.A."/>
            <person name="Bhattacharya S.S."/>
            <person name="Shirouzu T."/>
            <person name="Yoshinaga Y."/>
            <person name="Martin F.M."/>
            <person name="Grigoriev I.V."/>
            <person name="Hibbett D.S."/>
        </authorList>
    </citation>
    <scope>NUCLEOTIDE SEQUENCE [LARGE SCALE GENOMIC DNA]</scope>
    <source>
        <strain evidence="2 3">HHB12733</strain>
    </source>
</reference>
<keyword evidence="3" id="KW-1185">Reference proteome</keyword>
<gene>
    <name evidence="2" type="ORF">CALCODRAFT_511310</name>
</gene>
<organism evidence="2 3">
    <name type="scientific">Calocera cornea HHB12733</name>
    <dbReference type="NCBI Taxonomy" id="1353952"/>
    <lineage>
        <taxon>Eukaryota</taxon>
        <taxon>Fungi</taxon>
        <taxon>Dikarya</taxon>
        <taxon>Basidiomycota</taxon>
        <taxon>Agaricomycotina</taxon>
        <taxon>Dacrymycetes</taxon>
        <taxon>Dacrymycetales</taxon>
        <taxon>Dacrymycetaceae</taxon>
        <taxon>Calocera</taxon>
    </lineage>
</organism>
<evidence type="ECO:0008006" key="4">
    <source>
        <dbReference type="Google" id="ProtNLM"/>
    </source>
</evidence>
<feature type="region of interest" description="Disordered" evidence="1">
    <location>
        <begin position="404"/>
        <end position="424"/>
    </location>
</feature>
<name>A0A165DV26_9BASI</name>
<protein>
    <recommendedName>
        <fullName evidence="4">F-box domain-containing protein</fullName>
    </recommendedName>
</protein>
<sequence>MSPAIQRMSPHPFLPAELVDSIAAYAKESDLYSFCLVNRGFNRMGERYLYRSCNIGLCLTLLRRPSLAQWVRSLSFEVTHPWHGEDWQWRKQPIRHLSNSAIRRLYFRTIYAMTCLTHMTLYFSISSKDLLCNFERLTCRLKSFTFSVPILAIEDVPIDKVKALFQQPCFTSVQHLAIPYGTHVLAPILDWLGDTPLVLSTLSTIEGSLECWRIACNRPIKTAMTSKGLFADAYGSELKAAYIMMLARSTGPLISLELRLPTLDPVVLSLVGQYLEQLLTLVLLDVEADSVLDLYGAKSARQLPPLAFRSLTRIVLKDGRYNPSRVDVSSPAQLWRHIMPFAVAISSETPSLRTLAFTSVLTVTASSNPLQSVTYTSKVEEYRTTEFRKEESGWSYAGRQLPTHISNTGMKRPLRDPDALSNAN</sequence>
<evidence type="ECO:0000313" key="2">
    <source>
        <dbReference type="EMBL" id="KZT53599.1"/>
    </source>
</evidence>
<dbReference type="AlphaFoldDB" id="A0A165DV26"/>